<dbReference type="GO" id="GO:0008107">
    <property type="term" value="F:galactoside 2-alpha-L-fucosyltransferase activity"/>
    <property type="evidence" value="ECO:0007669"/>
    <property type="project" value="InterPro"/>
</dbReference>
<keyword evidence="1" id="KW-0328">Glycosyltransferase</keyword>
<organism evidence="3 4">
    <name type="scientific">Hoylesella enoeca</name>
    <dbReference type="NCBI Taxonomy" id="76123"/>
    <lineage>
        <taxon>Bacteria</taxon>
        <taxon>Pseudomonadati</taxon>
        <taxon>Bacteroidota</taxon>
        <taxon>Bacteroidia</taxon>
        <taxon>Bacteroidales</taxon>
        <taxon>Prevotellaceae</taxon>
        <taxon>Hoylesella</taxon>
    </lineage>
</organism>
<gene>
    <name evidence="3" type="ORF">AS203_11400</name>
</gene>
<accession>A0A0S2KMV0</accession>
<dbReference type="PANTHER" id="PTHR11927:SF9">
    <property type="entry name" value="L-FUCOSYLTRANSFERASE"/>
    <property type="match status" value="1"/>
</dbReference>
<dbReference type="InterPro" id="IPR002516">
    <property type="entry name" value="Glyco_trans_11"/>
</dbReference>
<evidence type="ECO:0000256" key="1">
    <source>
        <dbReference type="ARBA" id="ARBA00022676"/>
    </source>
</evidence>
<dbReference type="GO" id="GO:0016020">
    <property type="term" value="C:membrane"/>
    <property type="evidence" value="ECO:0007669"/>
    <property type="project" value="InterPro"/>
</dbReference>
<dbReference type="Pfam" id="PF01531">
    <property type="entry name" value="Glyco_transf_11"/>
    <property type="match status" value="1"/>
</dbReference>
<protein>
    <recommendedName>
        <fullName evidence="5">Alpha-1,2-fucosyltransferase</fullName>
    </recommendedName>
</protein>
<evidence type="ECO:0008006" key="5">
    <source>
        <dbReference type="Google" id="ProtNLM"/>
    </source>
</evidence>
<evidence type="ECO:0000313" key="4">
    <source>
        <dbReference type="Proteomes" id="UP000056252"/>
    </source>
</evidence>
<dbReference type="AlphaFoldDB" id="A0A0S2KMV0"/>
<keyword evidence="2" id="KW-0808">Transferase</keyword>
<dbReference type="eggNOG" id="ENOG502ZC3Y">
    <property type="taxonomic scope" value="Bacteria"/>
</dbReference>
<reference evidence="4" key="1">
    <citation type="submission" date="2015-11" db="EMBL/GenBank/DDBJ databases">
        <authorList>
            <person name="Holder M.E."/>
            <person name="Ajami N.J."/>
            <person name="Petrosino J.F."/>
        </authorList>
    </citation>
    <scope>NUCLEOTIDE SEQUENCE [LARGE SCALE GENOMIC DNA]</scope>
    <source>
        <strain evidence="4">F0113</strain>
    </source>
</reference>
<keyword evidence="4" id="KW-1185">Reference proteome</keyword>
<evidence type="ECO:0000313" key="3">
    <source>
        <dbReference type="EMBL" id="ALO49616.1"/>
    </source>
</evidence>
<dbReference type="KEGG" id="peo:AS203_11400"/>
<dbReference type="EMBL" id="CP013195">
    <property type="protein sequence ID" value="ALO49616.1"/>
    <property type="molecule type" value="Genomic_DNA"/>
</dbReference>
<proteinExistence type="predicted"/>
<dbReference type="GO" id="GO:0005975">
    <property type="term" value="P:carbohydrate metabolic process"/>
    <property type="evidence" value="ECO:0007669"/>
    <property type="project" value="InterPro"/>
</dbReference>
<name>A0A0S2KMV0_9BACT</name>
<sequence>MDIVLIFNGLGNQMSQYAFYLAKRQRNNHTVYCVLGPRTQYSLDKLFDIPYRHNAVLVLLYRALDKAHFSNHRWLRRLLRPTLRLLGVKMIVEPLSRDFDMRHFTHQKGIVFYRGGWHSELNFTAVADAVKRRFRFPEIQDAAVLAVIDRIKSCQSVSLHLRRGDYLGLSEFQGVCTEAYYEHAIAYLESQIESPEYFVFSDDPTYAREQFGADPNFHIIDLNHGEDAWCDLLMMTQCRYNIIANSTFSWWGAWLNDNPSKIVVHPRYHLNGVETRDFYPRNWICIE</sequence>
<dbReference type="RefSeq" id="WP_024991473.1">
    <property type="nucleotide sequence ID" value="NZ_CP013195.1"/>
</dbReference>
<dbReference type="PANTHER" id="PTHR11927">
    <property type="entry name" value="GALACTOSIDE 2-L-FUCOSYLTRANSFERASE"/>
    <property type="match status" value="1"/>
</dbReference>
<dbReference type="CDD" id="cd11301">
    <property type="entry name" value="Fut1_Fut2_like"/>
    <property type="match status" value="1"/>
</dbReference>
<dbReference type="OrthoDB" id="9794601at2"/>
<evidence type="ECO:0000256" key="2">
    <source>
        <dbReference type="ARBA" id="ARBA00022679"/>
    </source>
</evidence>
<dbReference type="Proteomes" id="UP000056252">
    <property type="component" value="Chromosome"/>
</dbReference>